<name>A0A3Q8S2R1_9FIRM</name>
<dbReference type="GO" id="GO:0005840">
    <property type="term" value="C:ribosome"/>
    <property type="evidence" value="ECO:0007669"/>
    <property type="project" value="UniProtKB-KW"/>
</dbReference>
<dbReference type="PANTHER" id="PTHR33280">
    <property type="entry name" value="50S RIBOSOMAL PROTEIN L31, CHLOROPLASTIC"/>
    <property type="match status" value="1"/>
</dbReference>
<dbReference type="Gene3D" id="4.10.830.30">
    <property type="entry name" value="Ribosomal protein L31"/>
    <property type="match status" value="1"/>
</dbReference>
<dbReference type="InterPro" id="IPR042105">
    <property type="entry name" value="Ribosomal_bL31_sf"/>
</dbReference>
<evidence type="ECO:0000256" key="1">
    <source>
        <dbReference type="ARBA" id="ARBA00022980"/>
    </source>
</evidence>
<dbReference type="Pfam" id="PF01197">
    <property type="entry name" value="Ribosomal_L31"/>
    <property type="match status" value="1"/>
</dbReference>
<dbReference type="InterPro" id="IPR034704">
    <property type="entry name" value="Ribosomal_bL28/bL31-like_sf"/>
</dbReference>
<keyword evidence="2 3" id="KW-0687">Ribonucleoprotein</keyword>
<dbReference type="SUPFAM" id="SSF143800">
    <property type="entry name" value="L28p-like"/>
    <property type="match status" value="1"/>
</dbReference>
<evidence type="ECO:0000256" key="3">
    <source>
        <dbReference type="HAMAP-Rule" id="MF_00502"/>
    </source>
</evidence>
<evidence type="ECO:0000313" key="4">
    <source>
        <dbReference type="EMBL" id="AZK44151.1"/>
    </source>
</evidence>
<keyword evidence="5" id="KW-1185">Reference proteome</keyword>
<dbReference type="GO" id="GO:0003735">
    <property type="term" value="F:structural constituent of ribosome"/>
    <property type="evidence" value="ECO:0007669"/>
    <property type="project" value="InterPro"/>
</dbReference>
<dbReference type="Proteomes" id="UP000278804">
    <property type="component" value="Chromosome"/>
</dbReference>
<dbReference type="PANTHER" id="PTHR33280:SF1">
    <property type="entry name" value="LARGE RIBOSOMAL SUBUNIT PROTEIN BL31C"/>
    <property type="match status" value="1"/>
</dbReference>
<evidence type="ECO:0000256" key="2">
    <source>
        <dbReference type="ARBA" id="ARBA00023274"/>
    </source>
</evidence>
<dbReference type="AlphaFoldDB" id="A0A3Q8S2R1"/>
<sequence length="82" mass="9546">MKKEIHPEYRKVVFMDINTQAQFIIGSTIQTDKTITLEDGRVMPLVNLDISSTSHPFYTGKQRETRVEGQIAKFNRKFKSQQ</sequence>
<accession>A0A3Q8S2R1</accession>
<proteinExistence type="inferred from homology"/>
<comment type="subunit">
    <text evidence="3">Part of the 50S ribosomal subunit.</text>
</comment>
<dbReference type="NCBIfam" id="TIGR00105">
    <property type="entry name" value="L31"/>
    <property type="match status" value="1"/>
</dbReference>
<dbReference type="KEGG" id="eri:EEI45_04770"/>
<keyword evidence="1 3" id="KW-0689">Ribosomal protein</keyword>
<dbReference type="PRINTS" id="PR01249">
    <property type="entry name" value="RIBOSOMALL31"/>
</dbReference>
<reference evidence="4 5" key="1">
    <citation type="journal article" date="2020" name="Int. J. Syst. Evol. Microbiol.">
        <title>Description of Erysipelothrix piscisicarius sp. nov., an emergent fish pathogen, and assessment of virulence using a tiger barb (Puntigrus tetrazona) infection model.</title>
        <authorList>
            <person name="Pomaranski E.K."/>
            <person name="Griffin M.J."/>
            <person name="Camus A.C."/>
            <person name="Armwood A.R."/>
            <person name="Shelley J."/>
            <person name="Waldbieser G.C."/>
            <person name="LaFrentz B.R."/>
            <person name="Garcia J.C."/>
            <person name="Yanong R."/>
            <person name="Soto E."/>
        </authorList>
    </citation>
    <scope>NUCLEOTIDE SEQUENCE [LARGE SCALE GENOMIC DNA]</scope>
    <source>
        <strain evidence="4 5">15TAL0474</strain>
    </source>
</reference>
<comment type="similarity">
    <text evidence="3">Belongs to the bacterial ribosomal protein bL31 family. Type B subfamily.</text>
</comment>
<dbReference type="InterPro" id="IPR027493">
    <property type="entry name" value="Ribosomal_bL31_B"/>
</dbReference>
<protein>
    <recommendedName>
        <fullName evidence="3">Large ribosomal subunit protein bL31B</fullName>
    </recommendedName>
</protein>
<dbReference type="NCBIfam" id="NF002462">
    <property type="entry name" value="PRK01678.1"/>
    <property type="match status" value="1"/>
</dbReference>
<dbReference type="RefSeq" id="WP_125164334.1">
    <property type="nucleotide sequence ID" value="NZ_CP034234.1"/>
</dbReference>
<dbReference type="EMBL" id="CP034234">
    <property type="protein sequence ID" value="AZK44151.1"/>
    <property type="molecule type" value="Genomic_DNA"/>
</dbReference>
<dbReference type="InterPro" id="IPR002150">
    <property type="entry name" value="Ribosomal_bL31"/>
</dbReference>
<dbReference type="HAMAP" id="MF_00502">
    <property type="entry name" value="Ribosomal_bL31_2"/>
    <property type="match status" value="1"/>
</dbReference>
<dbReference type="PROSITE" id="PS01143">
    <property type="entry name" value="RIBOSOMAL_L31"/>
    <property type="match status" value="1"/>
</dbReference>
<evidence type="ECO:0000313" key="5">
    <source>
        <dbReference type="Proteomes" id="UP000278804"/>
    </source>
</evidence>
<dbReference type="GO" id="GO:1990904">
    <property type="term" value="C:ribonucleoprotein complex"/>
    <property type="evidence" value="ECO:0007669"/>
    <property type="project" value="UniProtKB-KW"/>
</dbReference>
<dbReference type="GO" id="GO:0006412">
    <property type="term" value="P:translation"/>
    <property type="evidence" value="ECO:0007669"/>
    <property type="project" value="UniProtKB-UniRule"/>
</dbReference>
<gene>
    <name evidence="3" type="primary">rpmE2</name>
    <name evidence="4" type="ORF">EEI45_04770</name>
</gene>
<organism evidence="4 5">
    <name type="scientific">Erysipelothrix piscisicarius</name>
    <dbReference type="NCBI Taxonomy" id="2485784"/>
    <lineage>
        <taxon>Bacteria</taxon>
        <taxon>Bacillati</taxon>
        <taxon>Bacillota</taxon>
        <taxon>Erysipelotrichia</taxon>
        <taxon>Erysipelotrichales</taxon>
        <taxon>Erysipelotrichaceae</taxon>
        <taxon>Erysipelothrix</taxon>
    </lineage>
</organism>